<dbReference type="Gene3D" id="3.40.50.1110">
    <property type="entry name" value="SGNH hydrolase"/>
    <property type="match status" value="1"/>
</dbReference>
<evidence type="ECO:0000313" key="3">
    <source>
        <dbReference type="Proteomes" id="UP001216907"/>
    </source>
</evidence>
<dbReference type="SUPFAM" id="SSF52266">
    <property type="entry name" value="SGNH hydrolase"/>
    <property type="match status" value="1"/>
</dbReference>
<sequence>MNLPHPTRSLNEDRPDARRALRRGLRIIAPAVPAALAVLAVVALPGWVPILSRDARRALAEGLLGGTILLRAMLAIAALVVTPLAGRAFLHARRQGRPAAWSGRMFLLGLSCAASLAALELGAATVLARVHRFPTLRTAFPADDPGVYRILVLGESSALGEPYRPWVSVGQIVAWKLGEAVPGRRFEVETLAWLGDSLELQHQKLAGIARRPDAVVVYSGHNEFAARFEEDRVHEVGLESTSALARAAHRLDAASPLVRLVRELISKNRLDAPPSLKDRHQVVDPPLCGPAEAAAVLADFAARLEAIVAYCEQIGALSILVVPPADEADYEPGRSTVEPGTGPDERRRIADAFLEARAIEASEPARAEGVYRAILDRHPGFAEAHYRLGKRLQAGGRLDEARGEFLKALDLDGLPIRCMAPFREAYRQVAAGRAGCILIDGRRELTAASPTGMLDEHVVEDTHHPNLKGYVALAAAVLRELKARAAFGEASAAIAAPDVAGCAARFGIDAERLALACDRTSIHYRRVAGYRYDPTERLADSRRFAEAARNLRAGASIDAVGLPAFEPEGSAP</sequence>
<reference evidence="2 3" key="1">
    <citation type="submission" date="2023-03" db="EMBL/GenBank/DDBJ databases">
        <title>Paludisphaera mucosa sp. nov. a novel planctomycete from northern fen.</title>
        <authorList>
            <person name="Ivanova A."/>
        </authorList>
    </citation>
    <scope>NUCLEOTIDE SEQUENCE [LARGE SCALE GENOMIC DNA]</scope>
    <source>
        <strain evidence="2 3">Pla2</strain>
    </source>
</reference>
<keyword evidence="1" id="KW-0472">Membrane</keyword>
<feature type="transmembrane region" description="Helical" evidence="1">
    <location>
        <begin position="27"/>
        <end position="48"/>
    </location>
</feature>
<proteinExistence type="predicted"/>
<feature type="transmembrane region" description="Helical" evidence="1">
    <location>
        <begin position="68"/>
        <end position="86"/>
    </location>
</feature>
<dbReference type="EMBL" id="JARRAG010000002">
    <property type="protein sequence ID" value="MDG3004223.1"/>
    <property type="molecule type" value="Genomic_DNA"/>
</dbReference>
<name>A0ABT6F9F8_9BACT</name>
<evidence type="ECO:0000313" key="2">
    <source>
        <dbReference type="EMBL" id="MDG3004223.1"/>
    </source>
</evidence>
<accession>A0ABT6F9F8</accession>
<evidence type="ECO:0008006" key="4">
    <source>
        <dbReference type="Google" id="ProtNLM"/>
    </source>
</evidence>
<feature type="transmembrane region" description="Helical" evidence="1">
    <location>
        <begin position="106"/>
        <end position="128"/>
    </location>
</feature>
<comment type="caution">
    <text evidence="2">The sequence shown here is derived from an EMBL/GenBank/DDBJ whole genome shotgun (WGS) entry which is preliminary data.</text>
</comment>
<keyword evidence="3" id="KW-1185">Reference proteome</keyword>
<dbReference type="Gene3D" id="1.25.40.10">
    <property type="entry name" value="Tetratricopeptide repeat domain"/>
    <property type="match status" value="1"/>
</dbReference>
<protein>
    <recommendedName>
        <fullName evidence="4">SGNH hydrolase-type esterase domain-containing protein</fullName>
    </recommendedName>
</protein>
<organism evidence="2 3">
    <name type="scientific">Paludisphaera mucosa</name>
    <dbReference type="NCBI Taxonomy" id="3030827"/>
    <lineage>
        <taxon>Bacteria</taxon>
        <taxon>Pseudomonadati</taxon>
        <taxon>Planctomycetota</taxon>
        <taxon>Planctomycetia</taxon>
        <taxon>Isosphaerales</taxon>
        <taxon>Isosphaeraceae</taxon>
        <taxon>Paludisphaera</taxon>
    </lineage>
</organism>
<dbReference type="Proteomes" id="UP001216907">
    <property type="component" value="Unassembled WGS sequence"/>
</dbReference>
<dbReference type="InterPro" id="IPR011990">
    <property type="entry name" value="TPR-like_helical_dom_sf"/>
</dbReference>
<keyword evidence="1" id="KW-0812">Transmembrane</keyword>
<dbReference type="RefSeq" id="WP_277860584.1">
    <property type="nucleotide sequence ID" value="NZ_JARRAG010000002.1"/>
</dbReference>
<evidence type="ECO:0000256" key="1">
    <source>
        <dbReference type="SAM" id="Phobius"/>
    </source>
</evidence>
<gene>
    <name evidence="2" type="ORF">PZE19_10585</name>
</gene>
<keyword evidence="1" id="KW-1133">Transmembrane helix</keyword>
<dbReference type="InterPro" id="IPR036514">
    <property type="entry name" value="SGNH_hydro_sf"/>
</dbReference>
<dbReference type="SUPFAM" id="SSF48452">
    <property type="entry name" value="TPR-like"/>
    <property type="match status" value="1"/>
</dbReference>